<feature type="compositionally biased region" description="Basic and acidic residues" evidence="1">
    <location>
        <begin position="237"/>
        <end position="248"/>
    </location>
</feature>
<dbReference type="AlphaFoldDB" id="A0A8H4GWJ2"/>
<feature type="region of interest" description="Disordered" evidence="1">
    <location>
        <begin position="680"/>
        <end position="815"/>
    </location>
</feature>
<feature type="compositionally biased region" description="Polar residues" evidence="1">
    <location>
        <begin position="452"/>
        <end position="469"/>
    </location>
</feature>
<keyword evidence="3" id="KW-1185">Reference proteome</keyword>
<feature type="compositionally biased region" description="Basic and acidic residues" evidence="1">
    <location>
        <begin position="708"/>
        <end position="721"/>
    </location>
</feature>
<reference evidence="2" key="1">
    <citation type="journal article" date="2020" name="bioRxiv">
        <title>Genomic and phenotypic heterogeneity of clinical isolates of the human pathogens Aspergillus fumigatus, Aspergillus lentulus and Aspergillus fumigatiaffinis.</title>
        <authorList>
            <person name="dos Santos R.A.C."/>
            <person name="Steenwyk J.L."/>
            <person name="Rivero-Menendez O."/>
            <person name="Mead M.E."/>
            <person name="Silva L.P."/>
            <person name="Bastos R.W."/>
            <person name="Alastruey-Izquierdo A."/>
            <person name="Goldman G.H."/>
            <person name="Rokas A."/>
        </authorList>
    </citation>
    <scope>NUCLEOTIDE SEQUENCE</scope>
    <source>
        <strain evidence="2">CNM-CM6805</strain>
    </source>
</reference>
<evidence type="ECO:0000313" key="3">
    <source>
        <dbReference type="Proteomes" id="UP000653565"/>
    </source>
</evidence>
<feature type="compositionally biased region" description="Polar residues" evidence="1">
    <location>
        <begin position="23"/>
        <end position="41"/>
    </location>
</feature>
<name>A0A8H4GWJ2_9EURO</name>
<dbReference type="Proteomes" id="UP000653565">
    <property type="component" value="Unassembled WGS sequence"/>
</dbReference>
<feature type="compositionally biased region" description="Polar residues" evidence="1">
    <location>
        <begin position="76"/>
        <end position="88"/>
    </location>
</feature>
<feature type="region of interest" description="Disordered" evidence="1">
    <location>
        <begin position="1"/>
        <end position="88"/>
    </location>
</feature>
<feature type="compositionally biased region" description="Polar residues" evidence="1">
    <location>
        <begin position="788"/>
        <end position="800"/>
    </location>
</feature>
<feature type="region of interest" description="Disordered" evidence="1">
    <location>
        <begin position="452"/>
        <end position="481"/>
    </location>
</feature>
<comment type="caution">
    <text evidence="2">The sequence shown here is derived from an EMBL/GenBank/DDBJ whole genome shotgun (WGS) entry which is preliminary data.</text>
</comment>
<feature type="region of interest" description="Disordered" evidence="1">
    <location>
        <begin position="418"/>
        <end position="440"/>
    </location>
</feature>
<dbReference type="EMBL" id="JAAAPX010000120">
    <property type="protein sequence ID" value="KAF4230137.1"/>
    <property type="molecule type" value="Genomic_DNA"/>
</dbReference>
<organism evidence="2 3">
    <name type="scientific">Aspergillus fumigatiaffinis</name>
    <dbReference type="NCBI Taxonomy" id="340414"/>
    <lineage>
        <taxon>Eukaryota</taxon>
        <taxon>Fungi</taxon>
        <taxon>Dikarya</taxon>
        <taxon>Ascomycota</taxon>
        <taxon>Pezizomycotina</taxon>
        <taxon>Eurotiomycetes</taxon>
        <taxon>Eurotiomycetidae</taxon>
        <taxon>Eurotiales</taxon>
        <taxon>Aspergillaceae</taxon>
        <taxon>Aspergillus</taxon>
        <taxon>Aspergillus subgen. Fumigati</taxon>
    </lineage>
</organism>
<dbReference type="OrthoDB" id="1749473at2759"/>
<feature type="compositionally biased region" description="Pro residues" evidence="1">
    <location>
        <begin position="740"/>
        <end position="756"/>
    </location>
</feature>
<gene>
    <name evidence="2" type="ORF">CNMCM6805_000958</name>
</gene>
<reference evidence="2" key="2">
    <citation type="submission" date="2020-04" db="EMBL/GenBank/DDBJ databases">
        <authorList>
            <person name="Santos R.A.C."/>
            <person name="Steenwyk J.L."/>
            <person name="Rivero-Menendez O."/>
            <person name="Mead M.E."/>
            <person name="Silva L.P."/>
            <person name="Bastos R.W."/>
            <person name="Alastruey-Izquierdo A."/>
            <person name="Goldman G.H."/>
            <person name="Rokas A."/>
        </authorList>
    </citation>
    <scope>NUCLEOTIDE SEQUENCE</scope>
    <source>
        <strain evidence="2">CNM-CM6805</strain>
    </source>
</reference>
<feature type="region of interest" description="Disordered" evidence="1">
    <location>
        <begin position="149"/>
        <end position="182"/>
    </location>
</feature>
<evidence type="ECO:0000313" key="2">
    <source>
        <dbReference type="EMBL" id="KAF4230137.1"/>
    </source>
</evidence>
<evidence type="ECO:0008006" key="4">
    <source>
        <dbReference type="Google" id="ProtNLM"/>
    </source>
</evidence>
<feature type="compositionally biased region" description="Polar residues" evidence="1">
    <location>
        <begin position="216"/>
        <end position="232"/>
    </location>
</feature>
<feature type="region of interest" description="Disordered" evidence="1">
    <location>
        <begin position="632"/>
        <end position="664"/>
    </location>
</feature>
<protein>
    <recommendedName>
        <fullName evidence="4">Peptidase family M20/M25/M40 protein</fullName>
    </recommendedName>
</protein>
<evidence type="ECO:0000256" key="1">
    <source>
        <dbReference type="SAM" id="MobiDB-lite"/>
    </source>
</evidence>
<sequence>MSLDQQPPQPSVSERRGQRLAPLQTNFSRPNAHGTVQSPTLSAVPDAASTLSATPRLQRLRPTDYQNESEGERVPLQQTPVKRQTSKSGLRGLFAREKPSRKSNIDTKLAEIDEAHATVTQTVTVSDTPLSPSVCATPKTAMSMSTLIASPPGGASRMKLASKSRGKLSDSRPVAGDHGWKPPPLFQAYPQAIKHDCLWAPAMSADSILRIQATAKSNGSSNDVDPQGNQPPNEEASAERKKKEDKEKKHMRTVSDTIGKTEWSQKIYVLVTSGYILQYSASGKHDRLPEKMLQVGPRSVAFASDAIPGRRYVLQISQSSEEDSTATVDTHRPLFSRLGFHRSYSRRWTRTFLLVFSNAEEMSSWLLAVRAQIEARGGKKYISENLYDEGMEHQLRPKPSIRQMVQRDPNRFSNIYLQPHQSAGSDEKDQALSDQSRRSSYISVQRRSLVYQSGAESRSNSMSTTQTDVTPPVNGFGRLYSSVPPPSGPFTLPNGVAVPGAYQTSVPPSPTTASLTKRLSAYLAGSPSTEGHEPGWSPSTVPEPILRSTSPPAPNFSVPSFSKRFGAKTAQAQLLQDRRLDCDRSNGLCHQDSDEQLDALSAFPSPPQSPTRNMSRMGLNDIHEDISTVRNASPRRQLRVSNSEDSLADPLQRNNDHRSLANPRLPITYTMTTHFRPPSIAIDPLTKLPSDPQPTLPTTNHGNQPRLELQRDRVYPADHGGRPPSMARRKSMPGLSVGPPAAPPPNCPLPKIPSPIDPHRPVLLPSASLTARSSHLPPSKTLRDRQRSFASINPPTSHNNLPAAPSIDTQVSSGL</sequence>
<feature type="compositionally biased region" description="Basic and acidic residues" evidence="1">
    <location>
        <begin position="425"/>
        <end position="437"/>
    </location>
</feature>
<proteinExistence type="predicted"/>
<accession>A0A8H4GWJ2</accession>
<feature type="region of interest" description="Disordered" evidence="1">
    <location>
        <begin position="216"/>
        <end position="253"/>
    </location>
</feature>